<dbReference type="RefSeq" id="WP_008220864.1">
    <property type="nucleotide sequence ID" value="NZ_BAFK01000008.1"/>
</dbReference>
<evidence type="ECO:0000256" key="2">
    <source>
        <dbReference type="ARBA" id="ARBA00006228"/>
    </source>
</evidence>
<keyword evidence="9" id="KW-1185">Reference proteome</keyword>
<evidence type="ECO:0000256" key="3">
    <source>
        <dbReference type="ARBA" id="ARBA00022475"/>
    </source>
</evidence>
<keyword evidence="3" id="KW-1003">Cell membrane</keyword>
<feature type="transmembrane region" description="Helical" evidence="7">
    <location>
        <begin position="7"/>
        <end position="26"/>
    </location>
</feature>
<dbReference type="Proteomes" id="UP000004374">
    <property type="component" value="Unassembled WGS sequence"/>
</dbReference>
<sequence>MRFKPKFRWLPTPYRSVLLFVVWLLLNQSVEAVHVFFGILLALVIPLLTLRFRDPQPLIERPMLALRYILRVFGDIITANAQVAVLILGPKQRLNPAFVRVPLDLQHELPITILASTVSMTPGTVSAEIYPCVEQLSEGEVLPQRWLLIHVLNLKDEAQLIAEIKQRYEAPLKEIFQC</sequence>
<dbReference type="InterPro" id="IPR002758">
    <property type="entry name" value="Cation_antiport_E"/>
</dbReference>
<dbReference type="AlphaFoldDB" id="I1DXP9"/>
<keyword evidence="6 7" id="KW-0472">Membrane</keyword>
<evidence type="ECO:0000256" key="5">
    <source>
        <dbReference type="ARBA" id="ARBA00022989"/>
    </source>
</evidence>
<dbReference type="Pfam" id="PF01899">
    <property type="entry name" value="MNHE"/>
    <property type="match status" value="1"/>
</dbReference>
<gene>
    <name evidence="8" type="primary">phaE</name>
    <name evidence="8" type="ORF">RNAN_1815</name>
</gene>
<feature type="transmembrane region" description="Helical" evidence="7">
    <location>
        <begin position="64"/>
        <end position="88"/>
    </location>
</feature>
<dbReference type="NCBIfam" id="NF006518">
    <property type="entry name" value="PRK08965.1-2"/>
    <property type="match status" value="1"/>
</dbReference>
<accession>I1DXP9</accession>
<dbReference type="GO" id="GO:0005886">
    <property type="term" value="C:plasma membrane"/>
    <property type="evidence" value="ECO:0007669"/>
    <property type="project" value="UniProtKB-SubCell"/>
</dbReference>
<dbReference type="PANTHER" id="PTHR34584:SF1">
    <property type="entry name" value="NA(+)_H(+) ANTIPORTER SUBUNIT E1"/>
    <property type="match status" value="1"/>
</dbReference>
<reference evidence="8 9" key="1">
    <citation type="journal article" date="2012" name="J. Bacteriol.">
        <title>Genome Sequence of the Protease-Producing Bacterium Rheinheimera nanhaiensis E407-8T, Isolated from Deep-Sea Sediment of the South China Sea.</title>
        <authorList>
            <person name="Zhang X.-Y."/>
            <person name="Zhang Y.-J."/>
            <person name="Qin Q.-L."/>
            <person name="Xie B.-B."/>
            <person name="Chen X.-L."/>
            <person name="Zhou B.-C."/>
            <person name="Zhang Y.-Z."/>
        </authorList>
    </citation>
    <scope>NUCLEOTIDE SEQUENCE [LARGE SCALE GENOMIC DNA]</scope>
    <source>
        <strain evidence="8 9">E407-8</strain>
    </source>
</reference>
<dbReference type="PIRSF" id="PIRSF019239">
    <property type="entry name" value="MrpE"/>
    <property type="match status" value="1"/>
</dbReference>
<comment type="caution">
    <text evidence="8">The sequence shown here is derived from an EMBL/GenBank/DDBJ whole genome shotgun (WGS) entry which is preliminary data.</text>
</comment>
<comment type="similarity">
    <text evidence="2">Belongs to the CPA3 antiporters (TC 2.A.63) subunit E family.</text>
</comment>
<evidence type="ECO:0000256" key="1">
    <source>
        <dbReference type="ARBA" id="ARBA00004651"/>
    </source>
</evidence>
<dbReference type="OrthoDB" id="9807187at2"/>
<keyword evidence="4 7" id="KW-0812">Transmembrane</keyword>
<proteinExistence type="inferred from homology"/>
<dbReference type="GO" id="GO:0008324">
    <property type="term" value="F:monoatomic cation transmembrane transporter activity"/>
    <property type="evidence" value="ECO:0007669"/>
    <property type="project" value="InterPro"/>
</dbReference>
<evidence type="ECO:0000256" key="7">
    <source>
        <dbReference type="SAM" id="Phobius"/>
    </source>
</evidence>
<evidence type="ECO:0000313" key="8">
    <source>
        <dbReference type="EMBL" id="GAB58827.1"/>
    </source>
</evidence>
<dbReference type="PANTHER" id="PTHR34584">
    <property type="entry name" value="NA(+)/H(+) ANTIPORTER SUBUNIT E1"/>
    <property type="match status" value="1"/>
</dbReference>
<evidence type="ECO:0000256" key="4">
    <source>
        <dbReference type="ARBA" id="ARBA00022692"/>
    </source>
</evidence>
<evidence type="ECO:0000256" key="6">
    <source>
        <dbReference type="ARBA" id="ARBA00023136"/>
    </source>
</evidence>
<dbReference type="STRING" id="562729.RNAN_1815"/>
<protein>
    <submittedName>
        <fullName evidence="8">Multicomponent K+:H+ antiporter subunit E</fullName>
    </submittedName>
</protein>
<comment type="subcellular location">
    <subcellularLocation>
        <location evidence="1">Cell membrane</location>
        <topology evidence="1">Multi-pass membrane protein</topology>
    </subcellularLocation>
</comment>
<dbReference type="EMBL" id="BAFK01000008">
    <property type="protein sequence ID" value="GAB58827.1"/>
    <property type="molecule type" value="Genomic_DNA"/>
</dbReference>
<name>I1DXP9_9GAMM</name>
<organism evidence="8 9">
    <name type="scientific">Rheinheimera nanhaiensis E407-8</name>
    <dbReference type="NCBI Taxonomy" id="562729"/>
    <lineage>
        <taxon>Bacteria</taxon>
        <taxon>Pseudomonadati</taxon>
        <taxon>Pseudomonadota</taxon>
        <taxon>Gammaproteobacteria</taxon>
        <taxon>Chromatiales</taxon>
        <taxon>Chromatiaceae</taxon>
        <taxon>Rheinheimera</taxon>
    </lineage>
</organism>
<feature type="transmembrane region" description="Helical" evidence="7">
    <location>
        <begin position="32"/>
        <end position="52"/>
    </location>
</feature>
<keyword evidence="5 7" id="KW-1133">Transmembrane helix</keyword>
<evidence type="ECO:0000313" key="9">
    <source>
        <dbReference type="Proteomes" id="UP000004374"/>
    </source>
</evidence>